<dbReference type="InterPro" id="IPR001304">
    <property type="entry name" value="C-type_lectin-like"/>
</dbReference>
<dbReference type="PROSITE" id="PS00615">
    <property type="entry name" value="C_TYPE_LECTIN_1"/>
    <property type="match status" value="1"/>
</dbReference>
<comment type="caution">
    <text evidence="5">The sequence shown here is derived from an EMBL/GenBank/DDBJ whole genome shotgun (WGS) entry which is preliminary data.</text>
</comment>
<keyword evidence="6" id="KW-1185">Reference proteome</keyword>
<evidence type="ECO:0000256" key="2">
    <source>
        <dbReference type="SAM" id="Coils"/>
    </source>
</evidence>
<accession>A0A8S3R7X7</accession>
<name>A0A8S3R7X7_MYTED</name>
<feature type="domain" description="C-type lectin" evidence="3">
    <location>
        <begin position="710"/>
        <end position="832"/>
    </location>
</feature>
<keyword evidence="2" id="KW-0175">Coiled coil</keyword>
<dbReference type="InterPro" id="IPR013320">
    <property type="entry name" value="ConA-like_dom_sf"/>
</dbReference>
<dbReference type="Gene3D" id="1.20.120.330">
    <property type="entry name" value="Nucleotidyltransferases domain 2"/>
    <property type="match status" value="1"/>
</dbReference>
<dbReference type="PANTHER" id="PTHR22803">
    <property type="entry name" value="MANNOSE, PHOSPHOLIPASE, LECTIN RECEPTOR RELATED"/>
    <property type="match status" value="1"/>
</dbReference>
<sequence>MIQNGKTQCNLKNGQCTYDMKIGQQGQCDSVTSTSMHGSGGHITGSCTCDDVSRLSTKMNTMKNTESNLKQLMIELNQYINNATTELSATDSKLQNENQKGNRLNNTLNSMESQLNQTKDHLNSVLKSATADLAGLRQKLATNTRDLTMCQTALGTPVSTNAAIHQDFTTFCCGFSPLIYAIFTDHHDDTNWDRRHGRKVKQDLRDHTYGNNYGSYGFITDQVVFEATHDAYHIHRYSGGSYIYENHNQYGNIAVDDVYVYNTTCQNVPKYPAGAFVRTIGSQTSYYTFHGTAATWYDAVETCKRENIHSNLATVVDPAEQNYLVKLIQSDVSLTAAGQHGFFINGNDYDSENRYEWTASGYPESLNYTNWHVGQPNNVGDNQDCLLMQYSEREPVASASCDFTGQCIYNLKVHHCNQTTNTKRESDPSGNCGCGDLEIFSALVQRYQATKASILQKQQLLENAISENKALESQIRNVDYLLNKTTESVTRQTNNWSNEKIRLQTQTSKSIKDLQTCKAVLTAAKTDNGQSITDTSSNKPVSKTFCGFEDSKRSLHDAEFPGAASSSKTTHTSRIDSPQFTTSSAGYCIKFWYNLHGQDIKFLKVYAKVNGGLGYPVFTKTGNVDSDWHQAQISLDNEYTSHPFQIVFESATNAYYTNHYSSGSYRHIYSLDKSNTAIDDVTVFNTSCSHLSQSSHGSHVRQNGSDTSYYSFHAKPLSWNEAKTACRREDSQSSLVSINSQGEQDYLVRTIKNDEDLANIASLGFYTGGNDEKTEHNFVWTDNGAPVTFTNWHPGQPNNVGGDQDCLLLQYPDTNFEWGDVGCSEKHPYICEYHN</sequence>
<dbReference type="SUPFAM" id="SSF49899">
    <property type="entry name" value="Concanavalin A-like lectins/glucanases"/>
    <property type="match status" value="1"/>
</dbReference>
<dbReference type="InterPro" id="IPR050111">
    <property type="entry name" value="C-type_lectin/snaclec_domain"/>
</dbReference>
<reference evidence="5" key="1">
    <citation type="submission" date="2021-03" db="EMBL/GenBank/DDBJ databases">
        <authorList>
            <person name="Bekaert M."/>
        </authorList>
    </citation>
    <scope>NUCLEOTIDE SEQUENCE</scope>
</reference>
<evidence type="ECO:0000259" key="4">
    <source>
        <dbReference type="PROSITE" id="PS50060"/>
    </source>
</evidence>
<dbReference type="Pfam" id="PF00629">
    <property type="entry name" value="MAM"/>
    <property type="match status" value="1"/>
</dbReference>
<dbReference type="PROSITE" id="PS50041">
    <property type="entry name" value="C_TYPE_LECTIN_2"/>
    <property type="match status" value="2"/>
</dbReference>
<dbReference type="InterPro" id="IPR016187">
    <property type="entry name" value="CTDL_fold"/>
</dbReference>
<proteinExistence type="predicted"/>
<dbReference type="EMBL" id="CAJPWZ010000915">
    <property type="protein sequence ID" value="CAG2203184.1"/>
    <property type="molecule type" value="Genomic_DNA"/>
</dbReference>
<organism evidence="5 6">
    <name type="scientific">Mytilus edulis</name>
    <name type="common">Blue mussel</name>
    <dbReference type="NCBI Taxonomy" id="6550"/>
    <lineage>
        <taxon>Eukaryota</taxon>
        <taxon>Metazoa</taxon>
        <taxon>Spiralia</taxon>
        <taxon>Lophotrochozoa</taxon>
        <taxon>Mollusca</taxon>
        <taxon>Bivalvia</taxon>
        <taxon>Autobranchia</taxon>
        <taxon>Pteriomorphia</taxon>
        <taxon>Mytilida</taxon>
        <taxon>Mytiloidea</taxon>
        <taxon>Mytilidae</taxon>
        <taxon>Mytilinae</taxon>
        <taxon>Mytilus</taxon>
    </lineage>
</organism>
<dbReference type="Gene3D" id="3.10.100.10">
    <property type="entry name" value="Mannose-Binding Protein A, subunit A"/>
    <property type="match status" value="2"/>
</dbReference>
<keyword evidence="1" id="KW-1015">Disulfide bond</keyword>
<dbReference type="InterPro" id="IPR018378">
    <property type="entry name" value="C-type_lectin_CS"/>
</dbReference>
<dbReference type="GO" id="GO:0016020">
    <property type="term" value="C:membrane"/>
    <property type="evidence" value="ECO:0007669"/>
    <property type="project" value="InterPro"/>
</dbReference>
<dbReference type="SUPFAM" id="SSF56436">
    <property type="entry name" value="C-type lectin-like"/>
    <property type="match status" value="2"/>
</dbReference>
<dbReference type="InterPro" id="IPR016186">
    <property type="entry name" value="C-type_lectin-like/link_sf"/>
</dbReference>
<dbReference type="Proteomes" id="UP000683360">
    <property type="component" value="Unassembled WGS sequence"/>
</dbReference>
<dbReference type="SMART" id="SM00137">
    <property type="entry name" value="MAM"/>
    <property type="match status" value="1"/>
</dbReference>
<dbReference type="OrthoDB" id="441660at2759"/>
<dbReference type="SMART" id="SM00034">
    <property type="entry name" value="CLECT"/>
    <property type="match status" value="2"/>
</dbReference>
<feature type="coiled-coil region" evidence="2">
    <location>
        <begin position="55"/>
        <end position="139"/>
    </location>
</feature>
<feature type="domain" description="MAM" evidence="4">
    <location>
        <begin position="572"/>
        <end position="690"/>
    </location>
</feature>
<dbReference type="Pfam" id="PF00059">
    <property type="entry name" value="Lectin_C"/>
    <property type="match status" value="2"/>
</dbReference>
<protein>
    <submittedName>
        <fullName evidence="5">Uncharacterized protein</fullName>
    </submittedName>
</protein>
<gene>
    <name evidence="5" type="ORF">MEDL_17700</name>
</gene>
<dbReference type="InterPro" id="IPR000998">
    <property type="entry name" value="MAM_dom"/>
</dbReference>
<evidence type="ECO:0000256" key="1">
    <source>
        <dbReference type="ARBA" id="ARBA00023157"/>
    </source>
</evidence>
<dbReference type="Gene3D" id="2.60.120.200">
    <property type="match status" value="1"/>
</dbReference>
<dbReference type="CDD" id="cd00037">
    <property type="entry name" value="CLECT"/>
    <property type="match status" value="2"/>
</dbReference>
<feature type="domain" description="C-type lectin" evidence="3">
    <location>
        <begin position="287"/>
        <end position="402"/>
    </location>
</feature>
<evidence type="ECO:0000313" key="5">
    <source>
        <dbReference type="EMBL" id="CAG2203184.1"/>
    </source>
</evidence>
<dbReference type="PROSITE" id="PS50060">
    <property type="entry name" value="MAM_2"/>
    <property type="match status" value="1"/>
</dbReference>
<evidence type="ECO:0000313" key="6">
    <source>
        <dbReference type="Proteomes" id="UP000683360"/>
    </source>
</evidence>
<evidence type="ECO:0000259" key="3">
    <source>
        <dbReference type="PROSITE" id="PS50041"/>
    </source>
</evidence>
<dbReference type="AlphaFoldDB" id="A0A8S3R7X7"/>